<proteinExistence type="predicted"/>
<dbReference type="GO" id="GO:0008270">
    <property type="term" value="F:zinc ion binding"/>
    <property type="evidence" value="ECO:0007669"/>
    <property type="project" value="UniProtKB-KW"/>
</dbReference>
<keyword evidence="5" id="KW-1185">Reference proteome</keyword>
<evidence type="ECO:0000259" key="4">
    <source>
        <dbReference type="PROSITE" id="PS51800"/>
    </source>
</evidence>
<keyword evidence="1" id="KW-0479">Metal-binding</keyword>
<dbReference type="InterPro" id="IPR036236">
    <property type="entry name" value="Znf_C2H2_sf"/>
</dbReference>
<evidence type="ECO:0000256" key="3">
    <source>
        <dbReference type="ARBA" id="ARBA00022833"/>
    </source>
</evidence>
<evidence type="ECO:0000313" key="5">
    <source>
        <dbReference type="Proteomes" id="UP001652628"/>
    </source>
</evidence>
<keyword evidence="3" id="KW-0862">Zinc</keyword>
<dbReference type="PANTHER" id="PTHR21402:SF5">
    <property type="entry name" value="GAMETOCYTE SPECIFIC FACTOR 1"/>
    <property type="match status" value="1"/>
</dbReference>
<dbReference type="InterPro" id="IPR022776">
    <property type="entry name" value="TRM13/UPF0224_CHHC_Znf_dom"/>
</dbReference>
<dbReference type="PANTHER" id="PTHR21402">
    <property type="entry name" value="GAMETOCYTE SPECIFIC FACTOR 1-RELATED"/>
    <property type="match status" value="1"/>
</dbReference>
<keyword evidence="2" id="KW-0863">Zinc-finger</keyword>
<feature type="domain" description="CHHC U11-48K-type" evidence="4">
    <location>
        <begin position="18"/>
        <end position="45"/>
    </location>
</feature>
<evidence type="ECO:0000256" key="2">
    <source>
        <dbReference type="ARBA" id="ARBA00022771"/>
    </source>
</evidence>
<accession>A0AB39ZGQ8</accession>
<dbReference type="AlphaFoldDB" id="A0AB39ZGQ8"/>
<feature type="domain" description="CHHC U11-48K-type" evidence="4">
    <location>
        <begin position="50"/>
        <end position="77"/>
    </location>
</feature>
<sequence>MVEDKAYYAVAGPNFEEYIVCPYDSVHRILPLRLTYHLVRCAKNHPSSKMVRCPFNTTHLYSVSNMQKHVLECPNRSTLERYKLPDVLPPVEPRACEFTVESTEDWDAEPPVQTYNPRKYCERELIIRNPQGNPPAARREFRERERRRFLEKKF</sequence>
<evidence type="ECO:0000313" key="6">
    <source>
        <dbReference type="RefSeq" id="XP_016935101.2"/>
    </source>
</evidence>
<dbReference type="PROSITE" id="PS51800">
    <property type="entry name" value="ZF_CHHC_U11_48K"/>
    <property type="match status" value="2"/>
</dbReference>
<dbReference type="InterPro" id="IPR051591">
    <property type="entry name" value="UPF0224_FAM112_RNA_Proc"/>
</dbReference>
<dbReference type="Pfam" id="PF05253">
    <property type="entry name" value="zf-U11-48K"/>
    <property type="match status" value="2"/>
</dbReference>
<dbReference type="SUPFAM" id="SSF57667">
    <property type="entry name" value="beta-beta-alpha zinc fingers"/>
    <property type="match status" value="1"/>
</dbReference>
<reference evidence="6" key="1">
    <citation type="submission" date="2025-08" db="UniProtKB">
        <authorList>
            <consortium name="RefSeq"/>
        </authorList>
    </citation>
    <scope>IDENTIFICATION</scope>
</reference>
<gene>
    <name evidence="6" type="primary">LOC108013693</name>
</gene>
<dbReference type="RefSeq" id="XP_016935101.2">
    <property type="nucleotide sequence ID" value="XM_017079612.4"/>
</dbReference>
<name>A0AB39ZGQ8_DROSZ</name>
<organism evidence="5 6">
    <name type="scientific">Drosophila suzukii</name>
    <name type="common">Spotted-wing drosophila fruit fly</name>
    <dbReference type="NCBI Taxonomy" id="28584"/>
    <lineage>
        <taxon>Eukaryota</taxon>
        <taxon>Metazoa</taxon>
        <taxon>Ecdysozoa</taxon>
        <taxon>Arthropoda</taxon>
        <taxon>Hexapoda</taxon>
        <taxon>Insecta</taxon>
        <taxon>Pterygota</taxon>
        <taxon>Neoptera</taxon>
        <taxon>Endopterygota</taxon>
        <taxon>Diptera</taxon>
        <taxon>Brachycera</taxon>
        <taxon>Muscomorpha</taxon>
        <taxon>Ephydroidea</taxon>
        <taxon>Drosophilidae</taxon>
        <taxon>Drosophila</taxon>
        <taxon>Sophophora</taxon>
    </lineage>
</organism>
<dbReference type="Proteomes" id="UP001652628">
    <property type="component" value="Chromosome X"/>
</dbReference>
<dbReference type="GeneID" id="108013693"/>
<evidence type="ECO:0000256" key="1">
    <source>
        <dbReference type="ARBA" id="ARBA00022723"/>
    </source>
</evidence>
<protein>
    <submittedName>
        <fullName evidence="6">Gametocyte-specific factor 1 homolog</fullName>
    </submittedName>
</protein>